<gene>
    <name evidence="2" type="ORF">THAOC_10391</name>
</gene>
<feature type="region of interest" description="Disordered" evidence="1">
    <location>
        <begin position="377"/>
        <end position="435"/>
    </location>
</feature>
<evidence type="ECO:0000313" key="2">
    <source>
        <dbReference type="EMBL" id="EJK68430.1"/>
    </source>
</evidence>
<feature type="compositionally biased region" description="Polar residues" evidence="1">
    <location>
        <begin position="208"/>
        <end position="223"/>
    </location>
</feature>
<keyword evidence="3" id="KW-1185">Reference proteome</keyword>
<comment type="caution">
    <text evidence="2">The sequence shown here is derived from an EMBL/GenBank/DDBJ whole genome shotgun (WGS) entry which is preliminary data.</text>
</comment>
<dbReference type="Proteomes" id="UP000266841">
    <property type="component" value="Unassembled WGS sequence"/>
</dbReference>
<proteinExistence type="predicted"/>
<feature type="compositionally biased region" description="Basic and acidic residues" evidence="1">
    <location>
        <begin position="1"/>
        <end position="10"/>
    </location>
</feature>
<feature type="non-terminal residue" evidence="2">
    <location>
        <position position="1"/>
    </location>
</feature>
<feature type="compositionally biased region" description="Low complexity" evidence="1">
    <location>
        <begin position="166"/>
        <end position="176"/>
    </location>
</feature>
<evidence type="ECO:0000313" key="3">
    <source>
        <dbReference type="Proteomes" id="UP000266841"/>
    </source>
</evidence>
<reference evidence="2 3" key="1">
    <citation type="journal article" date="2012" name="Genome Biol.">
        <title>Genome and low-iron response of an oceanic diatom adapted to chronic iron limitation.</title>
        <authorList>
            <person name="Lommer M."/>
            <person name="Specht M."/>
            <person name="Roy A.S."/>
            <person name="Kraemer L."/>
            <person name="Andreson R."/>
            <person name="Gutowska M.A."/>
            <person name="Wolf J."/>
            <person name="Bergner S.V."/>
            <person name="Schilhabel M.B."/>
            <person name="Klostermeier U.C."/>
            <person name="Beiko R.G."/>
            <person name="Rosenstiel P."/>
            <person name="Hippler M."/>
            <person name="Laroche J."/>
        </authorList>
    </citation>
    <scope>NUCLEOTIDE SEQUENCE [LARGE SCALE GENOMIC DNA]</scope>
    <source>
        <strain evidence="2 3">CCMP1005</strain>
    </source>
</reference>
<feature type="region of interest" description="Disordered" evidence="1">
    <location>
        <begin position="139"/>
        <end position="279"/>
    </location>
</feature>
<accession>K0SSP7</accession>
<feature type="region of interest" description="Disordered" evidence="1">
    <location>
        <begin position="57"/>
        <end position="100"/>
    </location>
</feature>
<evidence type="ECO:0000256" key="1">
    <source>
        <dbReference type="SAM" id="MobiDB-lite"/>
    </source>
</evidence>
<feature type="compositionally biased region" description="Basic and acidic residues" evidence="1">
    <location>
        <begin position="177"/>
        <end position="192"/>
    </location>
</feature>
<protein>
    <submittedName>
        <fullName evidence="2">Uncharacterized protein</fullName>
    </submittedName>
</protein>
<dbReference type="AlphaFoldDB" id="K0SSP7"/>
<feature type="region of interest" description="Disordered" evidence="1">
    <location>
        <begin position="1"/>
        <end position="25"/>
    </location>
</feature>
<feature type="compositionally biased region" description="Basic residues" evidence="1">
    <location>
        <begin position="247"/>
        <end position="265"/>
    </location>
</feature>
<dbReference type="EMBL" id="AGNL01011360">
    <property type="protein sequence ID" value="EJK68430.1"/>
    <property type="molecule type" value="Genomic_DNA"/>
</dbReference>
<sequence length="435" mass="46836">AKNFNEHEQSEPPPTPYTAATPNDERLVLIADDRLEGPASAPIVELVPALPLRRAIRGRRPLPFRKDGRANPEWSQGQPRRASTGELPPPTDDEDDEASIRAATAMIAIRQRQSRQLSTGVWQPSAQSIFSFKRAFNATMASGGGSGSRIGVLDSPARAIARGDQPPSTATTPSPAADDHGQTPSDGGERDVTLAPASPAVRSRPQHTDSPASERTTSPQVASASWGEPRPNGTRSHQPRTDSPHSTLRRQFRHSKNHGHGRSPVHHPGYDLGQPGRESDMVLVPRPDIGRLAASFLRVHDGAFVRRTDGAWTYAIVAEVVPPSSPSDNNVEQGTSNGEDRWFTLRFVTDFDGSCKSISEGKWELNEPKLKQEGFNSNWAHPEPGRRPTGHAKAPFGPAGKMAGVPIRTAATGPYEPYRGGDAEPPASLASPSES</sequence>
<organism evidence="2 3">
    <name type="scientific">Thalassiosira oceanica</name>
    <name type="common">Marine diatom</name>
    <dbReference type="NCBI Taxonomy" id="159749"/>
    <lineage>
        <taxon>Eukaryota</taxon>
        <taxon>Sar</taxon>
        <taxon>Stramenopiles</taxon>
        <taxon>Ochrophyta</taxon>
        <taxon>Bacillariophyta</taxon>
        <taxon>Coscinodiscophyceae</taxon>
        <taxon>Thalassiosirophycidae</taxon>
        <taxon>Thalassiosirales</taxon>
        <taxon>Thalassiosiraceae</taxon>
        <taxon>Thalassiosira</taxon>
    </lineage>
</organism>
<feature type="compositionally biased region" description="Low complexity" evidence="1">
    <location>
        <begin position="423"/>
        <end position="435"/>
    </location>
</feature>
<name>K0SSP7_THAOC</name>